<feature type="transmembrane region" description="Helical" evidence="1">
    <location>
        <begin position="12"/>
        <end position="32"/>
    </location>
</feature>
<keyword evidence="7" id="KW-1185">Reference proteome</keyword>
<dbReference type="AlphaFoldDB" id="A0A1Y2NUV4"/>
<sequence length="105" mass="11449">MRTAIDAACRMTFLSHALVIGAAGLPFLLVIGSPRKSVGSGNEDQQLIARLYAHFPDRVAGARSGTPHVRPHQVVIVDNDLSSLPARLRRRMRTIELTWGSPLVP</sequence>
<gene>
    <name evidence="5" type="ORF">BG846_03156</name>
    <name evidence="4" type="ORF">BG846_03218</name>
    <name evidence="3" type="ORF">BG846_04771</name>
    <name evidence="2" type="ORF">K701_26635</name>
</gene>
<keyword evidence="1" id="KW-0812">Transmembrane</keyword>
<evidence type="ECO:0000313" key="3">
    <source>
        <dbReference type="EMBL" id="OSY49631.1"/>
    </source>
</evidence>
<dbReference type="EMBL" id="MIFZ01000246">
    <property type="protein sequence ID" value="OSY51120.1"/>
    <property type="molecule type" value="Genomic_DNA"/>
</dbReference>
<evidence type="ECO:0000313" key="2">
    <source>
        <dbReference type="EMBL" id="KAF0646877.1"/>
    </source>
</evidence>
<proteinExistence type="predicted"/>
<dbReference type="EMBL" id="MIFZ01000315">
    <property type="protein sequence ID" value="OSY49631.1"/>
    <property type="molecule type" value="Genomic_DNA"/>
</dbReference>
<evidence type="ECO:0000313" key="7">
    <source>
        <dbReference type="Proteomes" id="UP000731519"/>
    </source>
</evidence>
<dbReference type="Proteomes" id="UP000194318">
    <property type="component" value="Unassembled WGS sequence"/>
</dbReference>
<dbReference type="EMBL" id="MIFZ01000245">
    <property type="protein sequence ID" value="OSY51174.1"/>
    <property type="molecule type" value="Genomic_DNA"/>
</dbReference>
<reference evidence="4 6" key="2">
    <citation type="submission" date="2016-09" db="EMBL/GenBank/DDBJ databases">
        <title>Streptomyces fradiae DSM40063, a candidate organism with high potential of specific P450 cytochromes.</title>
        <authorList>
            <person name="Grumaz C."/>
            <person name="Vainshtein Y."/>
            <person name="Kirstahler P."/>
            <person name="Sohn K."/>
        </authorList>
    </citation>
    <scope>NUCLEOTIDE SEQUENCE [LARGE SCALE GENOMIC DNA]</scope>
    <source>
        <strain evidence="4 6">DSM 40063</strain>
    </source>
</reference>
<name>A0A1Y2NUV4_STRFR</name>
<evidence type="ECO:0000313" key="5">
    <source>
        <dbReference type="EMBL" id="OSY51174.1"/>
    </source>
</evidence>
<evidence type="ECO:0000313" key="4">
    <source>
        <dbReference type="EMBL" id="OSY51120.1"/>
    </source>
</evidence>
<dbReference type="GeneID" id="91407015"/>
<evidence type="ECO:0000313" key="6">
    <source>
        <dbReference type="Proteomes" id="UP000194318"/>
    </source>
</evidence>
<dbReference type="Proteomes" id="UP000731519">
    <property type="component" value="Unassembled WGS sequence"/>
</dbReference>
<organism evidence="4 6">
    <name type="scientific">Streptomyces fradiae ATCC 10745 = DSM 40063</name>
    <dbReference type="NCBI Taxonomy" id="1319510"/>
    <lineage>
        <taxon>Bacteria</taxon>
        <taxon>Bacillati</taxon>
        <taxon>Actinomycetota</taxon>
        <taxon>Actinomycetes</taxon>
        <taxon>Kitasatosporales</taxon>
        <taxon>Streptomycetaceae</taxon>
        <taxon>Streptomyces</taxon>
    </lineage>
</organism>
<comment type="caution">
    <text evidence="4">The sequence shown here is derived from an EMBL/GenBank/DDBJ whole genome shotgun (WGS) entry which is preliminary data.</text>
</comment>
<keyword evidence="1" id="KW-1133">Transmembrane helix</keyword>
<reference evidence="2 7" key="1">
    <citation type="submission" date="2013-05" db="EMBL/GenBank/DDBJ databases">
        <title>Genome Sequence of Streptomyces fradiae.</title>
        <authorList>
            <person name="Kirby R."/>
        </authorList>
    </citation>
    <scope>NUCLEOTIDE SEQUENCE [LARGE SCALE GENOMIC DNA]</scope>
    <source>
        <strain evidence="2 7">ATCC 10745</strain>
    </source>
</reference>
<protein>
    <submittedName>
        <fullName evidence="4">Uncharacterized protein</fullName>
    </submittedName>
</protein>
<evidence type="ECO:0000256" key="1">
    <source>
        <dbReference type="SAM" id="Phobius"/>
    </source>
</evidence>
<dbReference type="EMBL" id="ASYR01000045">
    <property type="protein sequence ID" value="KAF0646877.1"/>
    <property type="molecule type" value="Genomic_DNA"/>
</dbReference>
<accession>A0A1Y2NUV4</accession>
<dbReference type="RefSeq" id="WP_031127955.1">
    <property type="nucleotide sequence ID" value="NZ_ASYR01000045.1"/>
</dbReference>
<keyword evidence="1" id="KW-0472">Membrane</keyword>